<dbReference type="NCBIfam" id="NF001533">
    <property type="entry name" value="PRK00364.2-4"/>
    <property type="match status" value="1"/>
</dbReference>
<evidence type="ECO:0000313" key="5">
    <source>
        <dbReference type="EMBL" id="BDV41589.1"/>
    </source>
</evidence>
<keyword evidence="2 3" id="KW-0143">Chaperone</keyword>
<dbReference type="NCBIfam" id="NF001529">
    <property type="entry name" value="PRK00364.1-5"/>
    <property type="match status" value="1"/>
</dbReference>
<evidence type="ECO:0000256" key="2">
    <source>
        <dbReference type="ARBA" id="ARBA00023186"/>
    </source>
</evidence>
<dbReference type="Proteomes" id="UP001317705">
    <property type="component" value="Chromosome"/>
</dbReference>
<comment type="subcellular location">
    <subcellularLocation>
        <location evidence="3">Cytoplasm</location>
    </subcellularLocation>
</comment>
<organism evidence="5 6">
    <name type="scientific">Geotalea uraniireducens</name>
    <dbReference type="NCBI Taxonomy" id="351604"/>
    <lineage>
        <taxon>Bacteria</taxon>
        <taxon>Pseudomonadati</taxon>
        <taxon>Thermodesulfobacteriota</taxon>
        <taxon>Desulfuromonadia</taxon>
        <taxon>Geobacterales</taxon>
        <taxon>Geobacteraceae</taxon>
        <taxon>Geotalea</taxon>
    </lineage>
</organism>
<dbReference type="InterPro" id="IPR011032">
    <property type="entry name" value="GroES-like_sf"/>
</dbReference>
<evidence type="ECO:0000256" key="3">
    <source>
        <dbReference type="HAMAP-Rule" id="MF_00580"/>
    </source>
</evidence>
<dbReference type="NCBIfam" id="NF001527">
    <property type="entry name" value="PRK00364.1-2"/>
    <property type="match status" value="1"/>
</dbReference>
<proteinExistence type="inferred from homology"/>
<keyword evidence="3" id="KW-0963">Cytoplasm</keyword>
<dbReference type="SMART" id="SM00883">
    <property type="entry name" value="Cpn10"/>
    <property type="match status" value="1"/>
</dbReference>
<dbReference type="NCBIfam" id="NF001531">
    <property type="entry name" value="PRK00364.2-2"/>
    <property type="match status" value="1"/>
</dbReference>
<keyword evidence="6" id="KW-1185">Reference proteome</keyword>
<evidence type="ECO:0000256" key="1">
    <source>
        <dbReference type="ARBA" id="ARBA00006975"/>
    </source>
</evidence>
<comment type="function">
    <text evidence="3 4">Together with the chaperonin GroEL, plays an essential role in assisting protein folding. The GroEL-GroES system forms a nano-cage that allows encapsulation of the non-native substrate proteins and provides a physical environment optimized to promote and accelerate protein folding. GroES binds to the apical surface of the GroEL ring, thereby capping the opening of the GroEL channel.</text>
</comment>
<protein>
    <recommendedName>
        <fullName evidence="3">Co-chaperonin GroES</fullName>
    </recommendedName>
    <alternativeName>
        <fullName evidence="3">10 kDa chaperonin</fullName>
    </alternativeName>
    <alternativeName>
        <fullName evidence="3">Chaperonin-10</fullName>
        <shortName evidence="3">Cpn10</shortName>
    </alternativeName>
</protein>
<dbReference type="InterPro" id="IPR018369">
    <property type="entry name" value="Chaprnonin_Cpn10_CS"/>
</dbReference>
<dbReference type="NCBIfam" id="NF001534">
    <property type="entry name" value="PRK00364.2-5"/>
    <property type="match status" value="1"/>
</dbReference>
<dbReference type="CDD" id="cd00320">
    <property type="entry name" value="cpn10"/>
    <property type="match status" value="1"/>
</dbReference>
<dbReference type="EMBL" id="AP027151">
    <property type="protein sequence ID" value="BDV41589.1"/>
    <property type="molecule type" value="Genomic_DNA"/>
</dbReference>
<dbReference type="RefSeq" id="WP_282001591.1">
    <property type="nucleotide sequence ID" value="NZ_AP027151.1"/>
</dbReference>
<comment type="subunit">
    <text evidence="3">Heptamer of 7 subunits arranged in a ring. Interacts with the chaperonin GroEL.</text>
</comment>
<dbReference type="Pfam" id="PF00166">
    <property type="entry name" value="Cpn10"/>
    <property type="match status" value="1"/>
</dbReference>
<dbReference type="Gene3D" id="2.30.33.40">
    <property type="entry name" value="GroES chaperonin"/>
    <property type="match status" value="1"/>
</dbReference>
<name>A0ABN6VN00_9BACT</name>
<dbReference type="HAMAP" id="MF_00580">
    <property type="entry name" value="CH10"/>
    <property type="match status" value="1"/>
</dbReference>
<dbReference type="PROSITE" id="PS00681">
    <property type="entry name" value="CHAPERONINS_CPN10"/>
    <property type="match status" value="1"/>
</dbReference>
<gene>
    <name evidence="5" type="primary">groS_1</name>
    <name evidence="3" type="synonym">groES</name>
    <name evidence="3" type="synonym">groS</name>
    <name evidence="5" type="ORF">GURASL_05120</name>
</gene>
<evidence type="ECO:0000256" key="4">
    <source>
        <dbReference type="RuleBase" id="RU000535"/>
    </source>
</evidence>
<dbReference type="SUPFAM" id="SSF50129">
    <property type="entry name" value="GroES-like"/>
    <property type="match status" value="1"/>
</dbReference>
<dbReference type="PANTHER" id="PTHR10772">
    <property type="entry name" value="10 KDA HEAT SHOCK PROTEIN"/>
    <property type="match status" value="1"/>
</dbReference>
<dbReference type="PANTHER" id="PTHR10772:SF58">
    <property type="entry name" value="CO-CHAPERONIN GROES"/>
    <property type="match status" value="1"/>
</dbReference>
<reference evidence="5 6" key="1">
    <citation type="submission" date="2022-12" db="EMBL/GenBank/DDBJ databases">
        <title>Polyphasic characterization of Geotalea uranireducens NIT-SL11 newly isolated from a complex of sewage sludge and microbially reduced graphene oxide.</title>
        <authorList>
            <person name="Xie L."/>
            <person name="Yoshida N."/>
            <person name="Meng L."/>
        </authorList>
    </citation>
    <scope>NUCLEOTIDE SEQUENCE [LARGE SCALE GENOMIC DNA]</scope>
    <source>
        <strain evidence="5 6">NIT-SL11</strain>
    </source>
</reference>
<evidence type="ECO:0000313" key="6">
    <source>
        <dbReference type="Proteomes" id="UP001317705"/>
    </source>
</evidence>
<sequence>MNLRPLHDRIIVKRLEEENKTAGGIFIPETAKEKPQKGEVIAVGKGKKAEDGKVTPIDVKVGNKVLFGKYAGTEIKIDGQEYLIMREDDILGVME</sequence>
<comment type="similarity">
    <text evidence="1 3 4">Belongs to the GroES chaperonin family.</text>
</comment>
<dbReference type="PRINTS" id="PR00297">
    <property type="entry name" value="CHAPERONIN10"/>
</dbReference>
<dbReference type="InterPro" id="IPR020818">
    <property type="entry name" value="Chaperonin_GroES"/>
</dbReference>
<accession>A0ABN6VN00</accession>
<dbReference type="InterPro" id="IPR037124">
    <property type="entry name" value="Chaperonin_GroES_sf"/>
</dbReference>